<comment type="caution">
    <text evidence="2">The sequence shown here is derived from an EMBL/GenBank/DDBJ whole genome shotgun (WGS) entry which is preliminary data.</text>
</comment>
<protein>
    <recommendedName>
        <fullName evidence="4">DUF624 domain-containing protein</fullName>
    </recommendedName>
</protein>
<feature type="transmembrane region" description="Helical" evidence="1">
    <location>
        <begin position="148"/>
        <end position="165"/>
    </location>
</feature>
<keyword evidence="3" id="KW-1185">Reference proteome</keyword>
<evidence type="ECO:0000313" key="2">
    <source>
        <dbReference type="EMBL" id="KAB8125603.1"/>
    </source>
</evidence>
<name>A0A7C8GQD4_9BACI</name>
<dbReference type="AlphaFoldDB" id="A0A7C8GQD4"/>
<gene>
    <name evidence="2" type="ORF">F9U64_22340</name>
</gene>
<keyword evidence="1" id="KW-0812">Transmembrane</keyword>
<keyword evidence="1" id="KW-1133">Transmembrane helix</keyword>
<proteinExistence type="predicted"/>
<dbReference type="OrthoDB" id="2941627at2"/>
<evidence type="ECO:0000256" key="1">
    <source>
        <dbReference type="SAM" id="Phobius"/>
    </source>
</evidence>
<evidence type="ECO:0000313" key="3">
    <source>
        <dbReference type="Proteomes" id="UP000480246"/>
    </source>
</evidence>
<feature type="transmembrane region" description="Helical" evidence="1">
    <location>
        <begin position="20"/>
        <end position="44"/>
    </location>
</feature>
<dbReference type="RefSeq" id="WP_153407094.1">
    <property type="nucleotide sequence ID" value="NZ_ML762464.1"/>
</dbReference>
<dbReference type="Proteomes" id="UP000480246">
    <property type="component" value="Unassembled WGS sequence"/>
</dbReference>
<reference evidence="2 3" key="1">
    <citation type="submission" date="2019-10" db="EMBL/GenBank/DDBJ databases">
        <title>Gracilibacillus sp. nov. isolated from rice seeds.</title>
        <authorList>
            <person name="He S."/>
        </authorList>
    </citation>
    <scope>NUCLEOTIDE SEQUENCE [LARGE SCALE GENOMIC DNA]</scope>
    <source>
        <strain evidence="2 3">TD8</strain>
    </source>
</reference>
<feature type="transmembrane region" description="Helical" evidence="1">
    <location>
        <begin position="74"/>
        <end position="93"/>
    </location>
</feature>
<keyword evidence="1" id="KW-0472">Membrane</keyword>
<organism evidence="2 3">
    <name type="scientific">Gracilibacillus oryzae</name>
    <dbReference type="NCBI Taxonomy" id="1672701"/>
    <lineage>
        <taxon>Bacteria</taxon>
        <taxon>Bacillati</taxon>
        <taxon>Bacillota</taxon>
        <taxon>Bacilli</taxon>
        <taxon>Bacillales</taxon>
        <taxon>Bacillaceae</taxon>
        <taxon>Gracilibacillus</taxon>
    </lineage>
</organism>
<feature type="transmembrane region" description="Helical" evidence="1">
    <location>
        <begin position="99"/>
        <end position="127"/>
    </location>
</feature>
<dbReference type="EMBL" id="WEID01000134">
    <property type="protein sequence ID" value="KAB8125603.1"/>
    <property type="molecule type" value="Genomic_DNA"/>
</dbReference>
<sequence length="195" mass="23005">MAGSIYRLFQFIYRLIQMSFYFWVYLIKGLVLYSLLPAVAALWATSRMVIWQQEDMEMKDFFKSHYDKYKQHRWTSFSVVILNIIVLVALFFINQSNHVISLAFVIVCIYLLVLINLNFIYMIYFLITQNHTMKNSFALAFVTAIRRPFRSFIILVLLVSVFMLMVWNLVAFLAFGPCILGVCLNVIFQQLTNNE</sequence>
<accession>A0A7C8GQD4</accession>
<evidence type="ECO:0008006" key="4">
    <source>
        <dbReference type="Google" id="ProtNLM"/>
    </source>
</evidence>